<sequence>MADNATSETQNKRPASPLRWFIPLVVVALVVVVAGVLLLNPGESLEDETPPEPTPLLARVVENMRDVDSFQLLIEQQGAAYPFVVSLDEGASTVTATMRRGDAQYVSPDTMYANVNLRISALPVMAVELYADGLDQWFKLANQWIHYPIAEGFNPGDLIAENGGFSQALGQLDDVAYIGSETLIDGTQTWHIQGQAGGQVINDLLFNLLYVEQDVIVDVFIDKTTSLPAVLEVTLPGTATEDEADTAWHIEIYDYNGEVTFDAPNGTANAES</sequence>
<name>A0A7S8EA02_9CHLR</name>
<evidence type="ECO:0000256" key="3">
    <source>
        <dbReference type="ARBA" id="ARBA00022475"/>
    </source>
</evidence>
<organism evidence="5 6">
    <name type="scientific">Phototrophicus methaneseepsis</name>
    <dbReference type="NCBI Taxonomy" id="2710758"/>
    <lineage>
        <taxon>Bacteria</taxon>
        <taxon>Bacillati</taxon>
        <taxon>Chloroflexota</taxon>
        <taxon>Candidatus Thermofontia</taxon>
        <taxon>Phototrophicales</taxon>
        <taxon>Phototrophicaceae</taxon>
        <taxon>Phototrophicus</taxon>
    </lineage>
</organism>
<keyword evidence="5" id="KW-0449">Lipoprotein</keyword>
<evidence type="ECO:0000256" key="2">
    <source>
        <dbReference type="ARBA" id="ARBA00009194"/>
    </source>
</evidence>
<dbReference type="InterPro" id="IPR009830">
    <property type="entry name" value="LppX/LprAFG"/>
</dbReference>
<dbReference type="Proteomes" id="UP000594468">
    <property type="component" value="Chromosome"/>
</dbReference>
<keyword evidence="6" id="KW-1185">Reference proteome</keyword>
<keyword evidence="4" id="KW-0812">Transmembrane</keyword>
<dbReference type="AlphaFoldDB" id="A0A7S8EA02"/>
<evidence type="ECO:0000313" key="5">
    <source>
        <dbReference type="EMBL" id="QPC82973.1"/>
    </source>
</evidence>
<keyword evidence="3" id="KW-1003">Cell membrane</keyword>
<evidence type="ECO:0000313" key="6">
    <source>
        <dbReference type="Proteomes" id="UP000594468"/>
    </source>
</evidence>
<dbReference type="KEGG" id="pmet:G4Y79_00950"/>
<dbReference type="Pfam" id="PF07161">
    <property type="entry name" value="LppX_LprAFG"/>
    <property type="match status" value="1"/>
</dbReference>
<evidence type="ECO:0000256" key="4">
    <source>
        <dbReference type="SAM" id="Phobius"/>
    </source>
</evidence>
<proteinExistence type="inferred from homology"/>
<keyword evidence="4" id="KW-1133">Transmembrane helix</keyword>
<comment type="subcellular location">
    <subcellularLocation>
        <location evidence="1">Cell envelope</location>
    </subcellularLocation>
</comment>
<dbReference type="SUPFAM" id="SSF89392">
    <property type="entry name" value="Prokaryotic lipoproteins and lipoprotein localization factors"/>
    <property type="match status" value="1"/>
</dbReference>
<protein>
    <submittedName>
        <fullName evidence="5">LppX_LprAFG lipoprotein</fullName>
    </submittedName>
</protein>
<dbReference type="RefSeq" id="WP_195171042.1">
    <property type="nucleotide sequence ID" value="NZ_CP062983.1"/>
</dbReference>
<reference evidence="5 6" key="1">
    <citation type="submission" date="2020-02" db="EMBL/GenBank/DDBJ databases">
        <authorList>
            <person name="Zheng R.K."/>
            <person name="Sun C.M."/>
        </authorList>
    </citation>
    <scope>NUCLEOTIDE SEQUENCE [LARGE SCALE GENOMIC DNA]</scope>
    <source>
        <strain evidence="6">rifampicinis</strain>
    </source>
</reference>
<gene>
    <name evidence="5" type="ORF">G4Y79_00950</name>
</gene>
<dbReference type="EMBL" id="CP062983">
    <property type="protein sequence ID" value="QPC82973.1"/>
    <property type="molecule type" value="Genomic_DNA"/>
</dbReference>
<feature type="transmembrane region" description="Helical" evidence="4">
    <location>
        <begin position="20"/>
        <end position="39"/>
    </location>
</feature>
<evidence type="ECO:0000256" key="1">
    <source>
        <dbReference type="ARBA" id="ARBA00004196"/>
    </source>
</evidence>
<dbReference type="InterPro" id="IPR029046">
    <property type="entry name" value="LolA/LolB/LppX"/>
</dbReference>
<comment type="similarity">
    <text evidence="2">Belongs to the LppX/LprAFG lipoprotein family.</text>
</comment>
<dbReference type="GO" id="GO:0030313">
    <property type="term" value="C:cell envelope"/>
    <property type="evidence" value="ECO:0007669"/>
    <property type="project" value="UniProtKB-SubCell"/>
</dbReference>
<accession>A0A7S8EA02</accession>
<dbReference type="Gene3D" id="2.50.20.20">
    <property type="match status" value="1"/>
</dbReference>
<keyword evidence="4" id="KW-0472">Membrane</keyword>